<feature type="region of interest" description="Disordered" evidence="1">
    <location>
        <begin position="30"/>
        <end position="54"/>
    </location>
</feature>
<sequence length="187" mass="20662">MRKVCERRDRHRAVRRTKTGHVEYPKCCDDEERRDERKKRKMSDSETSRPLRPDRRCQVLQQVCSRAWLSVTTVHHCDRDRCATDDDGEDDDQVCIRGRRTGAQEDGAQDGTARGAGRPGVGAGRGDGGAVASTAAAAAAAAVEVSQRAGPPDSNARSFSRFSYAERNRRTPARTTVADHAPEIISR</sequence>
<protein>
    <submittedName>
        <fullName evidence="2">Uncharacterized protein</fullName>
    </submittedName>
</protein>
<reference evidence="2 3" key="1">
    <citation type="submission" date="2019-08" db="EMBL/GenBank/DDBJ databases">
        <authorList>
            <person name="Alioto T."/>
            <person name="Alioto T."/>
            <person name="Gomez Garrido J."/>
        </authorList>
    </citation>
    <scope>NUCLEOTIDE SEQUENCE [LARGE SCALE GENOMIC DNA]</scope>
</reference>
<dbReference type="Proteomes" id="UP000325440">
    <property type="component" value="Unassembled WGS sequence"/>
</dbReference>
<gene>
    <name evidence="2" type="ORF">CINCED_3A017305</name>
</gene>
<proteinExistence type="predicted"/>
<feature type="region of interest" description="Disordered" evidence="1">
    <location>
        <begin position="80"/>
        <end position="129"/>
    </location>
</feature>
<keyword evidence="3" id="KW-1185">Reference proteome</keyword>
<organism evidence="2 3">
    <name type="scientific">Cinara cedri</name>
    <dbReference type="NCBI Taxonomy" id="506608"/>
    <lineage>
        <taxon>Eukaryota</taxon>
        <taxon>Metazoa</taxon>
        <taxon>Ecdysozoa</taxon>
        <taxon>Arthropoda</taxon>
        <taxon>Hexapoda</taxon>
        <taxon>Insecta</taxon>
        <taxon>Pterygota</taxon>
        <taxon>Neoptera</taxon>
        <taxon>Paraneoptera</taxon>
        <taxon>Hemiptera</taxon>
        <taxon>Sternorrhyncha</taxon>
        <taxon>Aphidomorpha</taxon>
        <taxon>Aphidoidea</taxon>
        <taxon>Aphididae</taxon>
        <taxon>Lachninae</taxon>
        <taxon>Cinara</taxon>
    </lineage>
</organism>
<feature type="region of interest" description="Disordered" evidence="1">
    <location>
        <begin position="146"/>
        <end position="187"/>
    </location>
</feature>
<evidence type="ECO:0000313" key="3">
    <source>
        <dbReference type="Proteomes" id="UP000325440"/>
    </source>
</evidence>
<feature type="compositionally biased region" description="Basic and acidic residues" evidence="1">
    <location>
        <begin position="42"/>
        <end position="54"/>
    </location>
</feature>
<evidence type="ECO:0000313" key="2">
    <source>
        <dbReference type="EMBL" id="VVC27788.1"/>
    </source>
</evidence>
<evidence type="ECO:0000256" key="1">
    <source>
        <dbReference type="SAM" id="MobiDB-lite"/>
    </source>
</evidence>
<dbReference type="AlphaFoldDB" id="A0A5E4M8W6"/>
<dbReference type="EMBL" id="CABPRJ010000476">
    <property type="protein sequence ID" value="VVC27788.1"/>
    <property type="molecule type" value="Genomic_DNA"/>
</dbReference>
<accession>A0A5E4M8W6</accession>
<name>A0A5E4M8W6_9HEMI</name>
<feature type="compositionally biased region" description="Gly residues" evidence="1">
    <location>
        <begin position="117"/>
        <end position="129"/>
    </location>
</feature>